<dbReference type="EMBL" id="JBCGDC010000225">
    <property type="protein sequence ID" value="MFB6398319.1"/>
    <property type="molecule type" value="Genomic_DNA"/>
</dbReference>
<sequence length="150" mass="16517">MPTLTITIGLPGSGKTTLARRWVDENPAARARVNRDDTRAMLHGGRLGTREQEEQVTIVCHGAIRGLLRSGLDVICDDTNLSQRSMQQLRRIADQAGARFKVVDLTGVPIDVCIARDAQRTGPARVGEAVIRRMYAQYRRELARTPALAA</sequence>
<name>A0ABV5D226_9ACTN</name>
<dbReference type="InterPro" id="IPR027417">
    <property type="entry name" value="P-loop_NTPase"/>
</dbReference>
<dbReference type="InterPro" id="IPR017101">
    <property type="entry name" value="P-loop_ATP/GTP-bd_All4644_prd"/>
</dbReference>
<dbReference type="PIRSF" id="PIRSF037081">
    <property type="entry name" value="P-loop_All4644_prd"/>
    <property type="match status" value="1"/>
</dbReference>
<proteinExistence type="predicted"/>
<protein>
    <submittedName>
        <fullName evidence="1">AAA family ATPase</fullName>
    </submittedName>
</protein>
<dbReference type="SUPFAM" id="SSF52540">
    <property type="entry name" value="P-loop containing nucleoside triphosphate hydrolases"/>
    <property type="match status" value="1"/>
</dbReference>
<dbReference type="Pfam" id="PF13671">
    <property type="entry name" value="AAA_33"/>
    <property type="match status" value="1"/>
</dbReference>
<accession>A0ABV5D226</accession>
<dbReference type="Gene3D" id="3.40.50.300">
    <property type="entry name" value="P-loop containing nucleotide triphosphate hydrolases"/>
    <property type="match status" value="1"/>
</dbReference>
<dbReference type="RefSeq" id="WP_375737122.1">
    <property type="nucleotide sequence ID" value="NZ_JBCGDC010000225.1"/>
</dbReference>
<gene>
    <name evidence="1" type="ORF">AAFH96_35385</name>
</gene>
<keyword evidence="2" id="KW-1185">Reference proteome</keyword>
<evidence type="ECO:0000313" key="2">
    <source>
        <dbReference type="Proteomes" id="UP001582793"/>
    </source>
</evidence>
<dbReference type="Proteomes" id="UP001582793">
    <property type="component" value="Unassembled WGS sequence"/>
</dbReference>
<reference evidence="1 2" key="1">
    <citation type="submission" date="2024-04" db="EMBL/GenBank/DDBJ databases">
        <title>Polymorphospora sp. isolated from Baiyangdian Lake in Xiong'an New Area.</title>
        <authorList>
            <person name="Zhang X."/>
            <person name="Liu J."/>
        </authorList>
    </citation>
    <scope>NUCLEOTIDE SEQUENCE [LARGE SCALE GENOMIC DNA]</scope>
    <source>
        <strain evidence="1 2">2-325</strain>
    </source>
</reference>
<evidence type="ECO:0000313" key="1">
    <source>
        <dbReference type="EMBL" id="MFB6398319.1"/>
    </source>
</evidence>
<organism evidence="1 2">
    <name type="scientific">Polymorphospora lycopeni</name>
    <dbReference type="NCBI Taxonomy" id="3140240"/>
    <lineage>
        <taxon>Bacteria</taxon>
        <taxon>Bacillati</taxon>
        <taxon>Actinomycetota</taxon>
        <taxon>Actinomycetes</taxon>
        <taxon>Micromonosporales</taxon>
        <taxon>Micromonosporaceae</taxon>
        <taxon>Polymorphospora</taxon>
    </lineage>
</organism>
<comment type="caution">
    <text evidence="1">The sequence shown here is derived from an EMBL/GenBank/DDBJ whole genome shotgun (WGS) entry which is preliminary data.</text>
</comment>